<dbReference type="SUPFAM" id="SSF47188">
    <property type="entry name" value="Hemerythrin-like"/>
    <property type="match status" value="1"/>
</dbReference>
<evidence type="ECO:0000313" key="8">
    <source>
        <dbReference type="Proteomes" id="UP000078116"/>
    </source>
</evidence>
<sequence length="148" mass="16725">MNTSEQSFVWDDDYALGHLSMDDTHREFVECVDTLLTTADDNLAAALEAFAEHARRHFGEEDDDMRNTGYGSAGCHIDEHAAVLKSLDEVRSALTEGRPQVVRSFARALVDWFPEHVRVMDQGLARWLIQRQLGAAPVVIRRRLHHAA</sequence>
<dbReference type="InterPro" id="IPR012827">
    <property type="entry name" value="Hemerythrin_metal-bd"/>
</dbReference>
<dbReference type="Gene3D" id="1.20.120.50">
    <property type="entry name" value="Hemerythrin-like"/>
    <property type="match status" value="1"/>
</dbReference>
<feature type="domain" description="Hemerythrin-like" evidence="4">
    <location>
        <begin position="21"/>
        <end position="128"/>
    </location>
</feature>
<evidence type="ECO:0000256" key="3">
    <source>
        <dbReference type="ARBA" id="ARBA00023004"/>
    </source>
</evidence>
<gene>
    <name evidence="5" type="ORF">A6V36_09200</name>
    <name evidence="6" type="ORF">A6V37_03535</name>
</gene>
<name>A0A1A9N994_9BURK</name>
<evidence type="ECO:0000313" key="6">
    <source>
        <dbReference type="EMBL" id="OAJ61174.1"/>
    </source>
</evidence>
<dbReference type="Proteomes" id="UP000077961">
    <property type="component" value="Unassembled WGS sequence"/>
</dbReference>
<evidence type="ECO:0000256" key="2">
    <source>
        <dbReference type="ARBA" id="ARBA00022723"/>
    </source>
</evidence>
<keyword evidence="7" id="KW-1185">Reference proteome</keyword>
<dbReference type="NCBIfam" id="TIGR02481">
    <property type="entry name" value="hemeryth_dom"/>
    <property type="match status" value="1"/>
</dbReference>
<dbReference type="Pfam" id="PF01814">
    <property type="entry name" value="Hemerythrin"/>
    <property type="match status" value="1"/>
</dbReference>
<evidence type="ECO:0000313" key="5">
    <source>
        <dbReference type="EMBL" id="OAJ54991.1"/>
    </source>
</evidence>
<dbReference type="CDD" id="cd12107">
    <property type="entry name" value="Hemerythrin"/>
    <property type="match status" value="1"/>
</dbReference>
<keyword evidence="2" id="KW-0479">Metal-binding</keyword>
<dbReference type="EMBL" id="LXKA01000221">
    <property type="protein sequence ID" value="OAJ61174.1"/>
    <property type="molecule type" value="Genomic_DNA"/>
</dbReference>
<proteinExistence type="inferred from homology"/>
<dbReference type="STRING" id="1462993.A6V36_09200"/>
<dbReference type="Proteomes" id="UP000078116">
    <property type="component" value="Unassembled WGS sequence"/>
</dbReference>
<evidence type="ECO:0000256" key="1">
    <source>
        <dbReference type="ARBA" id="ARBA00010587"/>
    </source>
</evidence>
<evidence type="ECO:0000313" key="7">
    <source>
        <dbReference type="Proteomes" id="UP000077961"/>
    </source>
</evidence>
<organism evidence="6 8">
    <name type="scientific">Paraburkholderia ginsengiterrae</name>
    <dbReference type="NCBI Taxonomy" id="1462993"/>
    <lineage>
        <taxon>Bacteria</taxon>
        <taxon>Pseudomonadati</taxon>
        <taxon>Pseudomonadota</taxon>
        <taxon>Betaproteobacteria</taxon>
        <taxon>Burkholderiales</taxon>
        <taxon>Burkholderiaceae</taxon>
        <taxon>Paraburkholderia</taxon>
    </lineage>
</organism>
<accession>A0A1A9N994</accession>
<dbReference type="EMBL" id="LXJZ01000198">
    <property type="protein sequence ID" value="OAJ54991.1"/>
    <property type="molecule type" value="Genomic_DNA"/>
</dbReference>
<dbReference type="PANTHER" id="PTHR37164:SF1">
    <property type="entry name" value="BACTERIOHEMERYTHRIN"/>
    <property type="match status" value="1"/>
</dbReference>
<comment type="caution">
    <text evidence="6">The sequence shown here is derived from an EMBL/GenBank/DDBJ whole genome shotgun (WGS) entry which is preliminary data.</text>
</comment>
<dbReference type="OrthoDB" id="5296936at2"/>
<dbReference type="AlphaFoldDB" id="A0A1A9N994"/>
<keyword evidence="3" id="KW-0408">Iron</keyword>
<dbReference type="InterPro" id="IPR050669">
    <property type="entry name" value="Hemerythrin"/>
</dbReference>
<dbReference type="InterPro" id="IPR012312">
    <property type="entry name" value="Hemerythrin-like"/>
</dbReference>
<reference evidence="7 8" key="1">
    <citation type="submission" date="2016-04" db="EMBL/GenBank/DDBJ databases">
        <title>Reclassification of Paraburkholderia panaciterrae (Farh et al. 2015) Dobritsa &amp; Samadpour 2016 as a later homotypic synonym of Paraburkholderia ginsengiterrae (Farh et al. 2015) Dobritsa &amp; Samadpour 2016.</title>
        <authorList>
            <person name="Dobritsa A.P."/>
            <person name="Kutumbaka K."/>
            <person name="Samadpour M."/>
        </authorList>
    </citation>
    <scope>NUCLEOTIDE SEQUENCE [LARGE SCALE GENOMIC DNA]</scope>
    <source>
        <strain evidence="6 8">DCY85</strain>
        <strain evidence="5 7">DCY85-1</strain>
    </source>
</reference>
<evidence type="ECO:0000259" key="4">
    <source>
        <dbReference type="Pfam" id="PF01814"/>
    </source>
</evidence>
<dbReference type="RefSeq" id="WP_064270539.1">
    <property type="nucleotide sequence ID" value="NZ_LXJZ01000198.1"/>
</dbReference>
<dbReference type="PANTHER" id="PTHR37164">
    <property type="entry name" value="BACTERIOHEMERYTHRIN"/>
    <property type="match status" value="1"/>
</dbReference>
<dbReference type="InterPro" id="IPR035938">
    <property type="entry name" value="Hemerythrin-like_sf"/>
</dbReference>
<protein>
    <submittedName>
        <fullName evidence="6">Hemerythrin</fullName>
    </submittedName>
</protein>
<dbReference type="GO" id="GO:0046872">
    <property type="term" value="F:metal ion binding"/>
    <property type="evidence" value="ECO:0007669"/>
    <property type="project" value="UniProtKB-KW"/>
</dbReference>
<comment type="similarity">
    <text evidence="1">Belongs to the hemerythrin family.</text>
</comment>